<evidence type="ECO:0000313" key="4">
    <source>
        <dbReference type="Proteomes" id="UP000067448"/>
    </source>
</evidence>
<sequence length="247" mass="26425">MLVIGRGFIANHLGTIADRHPHAVVVAAGVSSTRVTDPAEFARERALMADVTQRCLRENLTAVVLSTASHAMYGSTDHIVEEREPVSPSSPYGRHKLGLERQAADSGANWLVLRLAHVVGARQRPHQLLPAFVEQVRSGTVRLYRDTYRDLVDVRDVVSLVDGLLAAGVHGEVVHVASGTPVPVTAIAAGVRARMGLPARLEVVDATPVRTTVSTARLRALLPTAVLPGGAGHLDRLLDRYVADYAG</sequence>
<proteinExistence type="inferred from homology"/>
<dbReference type="EMBL" id="BCMM01000034">
    <property type="protein sequence ID" value="GAQ65847.1"/>
    <property type="molecule type" value="Genomic_DNA"/>
</dbReference>
<reference evidence="4" key="1">
    <citation type="submission" date="2015-11" db="EMBL/GenBank/DDBJ databases">
        <authorList>
            <consortium name="Cross-ministerial Strategic Innovation Promotion Program (SIP) consortium"/>
            <person name="Tomihama T."/>
            <person name="Ikenaga M."/>
            <person name="Sakai M."/>
            <person name="Okubo T."/>
            <person name="Ikeda S."/>
        </authorList>
    </citation>
    <scope>NUCLEOTIDE SEQUENCE [LARGE SCALE GENOMIC DNA]</scope>
    <source>
        <strain evidence="4">S58</strain>
    </source>
</reference>
<evidence type="ECO:0000256" key="1">
    <source>
        <dbReference type="ARBA" id="ARBA00007637"/>
    </source>
</evidence>
<dbReference type="OrthoDB" id="3360397at2"/>
<name>A0A100JUC1_STRSC</name>
<reference evidence="3 4" key="2">
    <citation type="journal article" date="2016" name="Genome Announc.">
        <title>Draft Genome Sequences of Streptomyces scabiei S58, Streptomyces turgidiscabies T45, and Streptomyces acidiscabies a10, the Pathogens of Potato Common Scab, Isolated in Japan.</title>
        <authorList>
            <person name="Tomihama T."/>
            <person name="Nishi Y."/>
            <person name="Sakai M."/>
            <person name="Ikenaga M."/>
            <person name="Okubo T."/>
            <person name="Ikeda S."/>
        </authorList>
    </citation>
    <scope>NUCLEOTIDE SEQUENCE [LARGE SCALE GENOMIC DNA]</scope>
    <source>
        <strain evidence="3 4">S58</strain>
    </source>
</reference>
<feature type="domain" description="NAD-dependent epimerase/dehydratase" evidence="2">
    <location>
        <begin position="16"/>
        <end position="177"/>
    </location>
</feature>
<dbReference type="RefSeq" id="WP_059083178.1">
    <property type="nucleotide sequence ID" value="NZ_BCMM01000034.1"/>
</dbReference>
<gene>
    <name evidence="3" type="ORF">SsS58_06274</name>
</gene>
<accession>A0A100JUC1</accession>
<dbReference type="InterPro" id="IPR036291">
    <property type="entry name" value="NAD(P)-bd_dom_sf"/>
</dbReference>
<dbReference type="PANTHER" id="PTHR43000">
    <property type="entry name" value="DTDP-D-GLUCOSE 4,6-DEHYDRATASE-RELATED"/>
    <property type="match status" value="1"/>
</dbReference>
<dbReference type="Pfam" id="PF01370">
    <property type="entry name" value="Epimerase"/>
    <property type="match status" value="1"/>
</dbReference>
<reference evidence="4" key="3">
    <citation type="submission" date="2016-02" db="EMBL/GenBank/DDBJ databases">
        <title>Draft genome of pathogenic Streptomyces sp. in Japan.</title>
        <authorList>
            <person name="Tomihama T."/>
            <person name="Ikenaga M."/>
            <person name="Sakai M."/>
            <person name="Okubo T."/>
            <person name="Ikeda S."/>
        </authorList>
    </citation>
    <scope>NUCLEOTIDE SEQUENCE [LARGE SCALE GENOMIC DNA]</scope>
    <source>
        <strain evidence="4">S58</strain>
    </source>
</reference>
<dbReference type="Proteomes" id="UP000067448">
    <property type="component" value="Unassembled WGS sequence"/>
</dbReference>
<protein>
    <submittedName>
        <fullName evidence="3">NAD dependent epimerase/dehydratase family protein</fullName>
    </submittedName>
</protein>
<dbReference type="InterPro" id="IPR001509">
    <property type="entry name" value="Epimerase_deHydtase"/>
</dbReference>
<evidence type="ECO:0000259" key="2">
    <source>
        <dbReference type="Pfam" id="PF01370"/>
    </source>
</evidence>
<dbReference type="AlphaFoldDB" id="A0A100JUC1"/>
<evidence type="ECO:0000313" key="3">
    <source>
        <dbReference type="EMBL" id="GAQ65847.1"/>
    </source>
</evidence>
<organism evidence="3 4">
    <name type="scientific">Streptomyces scabiei</name>
    <dbReference type="NCBI Taxonomy" id="1930"/>
    <lineage>
        <taxon>Bacteria</taxon>
        <taxon>Bacillati</taxon>
        <taxon>Actinomycetota</taxon>
        <taxon>Actinomycetes</taxon>
        <taxon>Kitasatosporales</taxon>
        <taxon>Streptomycetaceae</taxon>
        <taxon>Streptomyces</taxon>
    </lineage>
</organism>
<comment type="caution">
    <text evidence="3">The sequence shown here is derived from an EMBL/GenBank/DDBJ whole genome shotgun (WGS) entry which is preliminary data.</text>
</comment>
<dbReference type="SUPFAM" id="SSF51735">
    <property type="entry name" value="NAD(P)-binding Rossmann-fold domains"/>
    <property type="match status" value="1"/>
</dbReference>
<comment type="similarity">
    <text evidence="1">Belongs to the NAD(P)-dependent epimerase/dehydratase family.</text>
</comment>
<dbReference type="Gene3D" id="3.40.50.720">
    <property type="entry name" value="NAD(P)-binding Rossmann-like Domain"/>
    <property type="match status" value="1"/>
</dbReference>